<proteinExistence type="predicted"/>
<evidence type="ECO:0008006" key="3">
    <source>
        <dbReference type="Google" id="ProtNLM"/>
    </source>
</evidence>
<dbReference type="Proteomes" id="UP001160499">
    <property type="component" value="Unassembled WGS sequence"/>
</dbReference>
<sequence>MSGTVQARFHPAGFDDELRTVLDDVRAGRWRSMSELLRRCPTWGIRTSRSQVLAVAAAQGDAVEAWLQEDRDANAVMMRARVMTQRALTAHRAGRRDGGVLADLAWKACLEAARNWPVDPVPWVCLVALAQLDSPEVSRRRPEHRLPAPEYNLPPGPWGFLHEADQRDRGNREAWHRMIQALKAYGDDVHDVARWICTWAPAGSPLLLLPLYLHAEHYGKQRASGSQTSLYWNTDPIAYYTKRALSRWFRYADPAAWSPLDLNYLAQALFSGGLTTEATPVFQVIGPFATPEPWTYMAEAPERWLEQFERARRRCLQGAAARPPHPARRR</sequence>
<organism evidence="1 2">
    <name type="scientific">Streptomyces pseudovenezuelae</name>
    <dbReference type="NCBI Taxonomy" id="67350"/>
    <lineage>
        <taxon>Bacteria</taxon>
        <taxon>Bacillati</taxon>
        <taxon>Actinomycetota</taxon>
        <taxon>Actinomycetes</taxon>
        <taxon>Kitasatosporales</taxon>
        <taxon>Streptomycetaceae</taxon>
        <taxon>Streptomyces</taxon>
        <taxon>Streptomyces aurantiacus group</taxon>
    </lineage>
</organism>
<gene>
    <name evidence="1" type="ORF">M2283_009560</name>
</gene>
<protein>
    <recommendedName>
        <fullName evidence="3">DUF4034 domain-containing protein</fullName>
    </recommendedName>
</protein>
<accession>A0ABT6M0X0</accession>
<name>A0ABT6M0X0_9ACTN</name>
<dbReference type="RefSeq" id="WP_280882862.1">
    <property type="nucleotide sequence ID" value="NZ_JARXVH010000031.1"/>
</dbReference>
<keyword evidence="2" id="KW-1185">Reference proteome</keyword>
<dbReference type="EMBL" id="JARXVH010000031">
    <property type="protein sequence ID" value="MDH6222211.1"/>
    <property type="molecule type" value="Genomic_DNA"/>
</dbReference>
<evidence type="ECO:0000313" key="1">
    <source>
        <dbReference type="EMBL" id="MDH6222211.1"/>
    </source>
</evidence>
<reference evidence="1 2" key="1">
    <citation type="submission" date="2023-04" db="EMBL/GenBank/DDBJ databases">
        <title>Forest soil microbial communities from Buena Vista Peninsula, Colon Province, Panama.</title>
        <authorList>
            <person name="Bouskill N."/>
        </authorList>
    </citation>
    <scope>NUCLEOTIDE SEQUENCE [LARGE SCALE GENOMIC DNA]</scope>
    <source>
        <strain evidence="1 2">GGS1</strain>
    </source>
</reference>
<comment type="caution">
    <text evidence="1">The sequence shown here is derived from an EMBL/GenBank/DDBJ whole genome shotgun (WGS) entry which is preliminary data.</text>
</comment>
<evidence type="ECO:0000313" key="2">
    <source>
        <dbReference type="Proteomes" id="UP001160499"/>
    </source>
</evidence>